<protein>
    <submittedName>
        <fullName evidence="1">Uncharacterized protein</fullName>
    </submittedName>
</protein>
<evidence type="ECO:0000313" key="2">
    <source>
        <dbReference type="Proteomes" id="UP001519342"/>
    </source>
</evidence>
<keyword evidence="2" id="KW-1185">Reference proteome</keyword>
<dbReference type="Proteomes" id="UP001519342">
    <property type="component" value="Unassembled WGS sequence"/>
</dbReference>
<dbReference type="RefSeq" id="WP_209510325.1">
    <property type="nucleotide sequence ID" value="NZ_JAGGKS010000001.1"/>
</dbReference>
<accession>A0ABS4GA58</accession>
<proteinExistence type="predicted"/>
<evidence type="ECO:0000313" key="1">
    <source>
        <dbReference type="EMBL" id="MBP1924575.1"/>
    </source>
</evidence>
<sequence length="209" mass="24115">MEILKKFSPLLILFPGIILGFMGKPTEMGLSIASGCLFCVFLNLDKFTKFKGAGFEAELKQTIKEAEVTIEKMRNLMKPIIIFTYNQLTYNDRMGGIPINKINTLFTDINSIVQELSLNDDKSIKQEQEKLIKSTAWGSFSNFYTDLYYTKQTDSINELQELNNLDTINYPTEAVINNILNKHNTILNTNQSKKLEEYLNYIREHFNIE</sequence>
<gene>
    <name evidence="1" type="ORF">J2Z76_000428</name>
</gene>
<dbReference type="EMBL" id="JAGGKS010000001">
    <property type="protein sequence ID" value="MBP1924575.1"/>
    <property type="molecule type" value="Genomic_DNA"/>
</dbReference>
<name>A0ABS4GA58_9FIRM</name>
<comment type="caution">
    <text evidence="1">The sequence shown here is derived from an EMBL/GenBank/DDBJ whole genome shotgun (WGS) entry which is preliminary data.</text>
</comment>
<organism evidence="1 2">
    <name type="scientific">Sedimentibacter acidaminivorans</name>
    <dbReference type="NCBI Taxonomy" id="913099"/>
    <lineage>
        <taxon>Bacteria</taxon>
        <taxon>Bacillati</taxon>
        <taxon>Bacillota</taxon>
        <taxon>Tissierellia</taxon>
        <taxon>Sedimentibacter</taxon>
    </lineage>
</organism>
<reference evidence="1 2" key="1">
    <citation type="submission" date="2021-03" db="EMBL/GenBank/DDBJ databases">
        <title>Genomic Encyclopedia of Type Strains, Phase IV (KMG-IV): sequencing the most valuable type-strain genomes for metagenomic binning, comparative biology and taxonomic classification.</title>
        <authorList>
            <person name="Goeker M."/>
        </authorList>
    </citation>
    <scope>NUCLEOTIDE SEQUENCE [LARGE SCALE GENOMIC DNA]</scope>
    <source>
        <strain evidence="1 2">DSM 24004</strain>
    </source>
</reference>